<dbReference type="KEGG" id="rhoz:GXP67_08560"/>
<dbReference type="Pfam" id="PF13432">
    <property type="entry name" value="TPR_16"/>
    <property type="match status" value="6"/>
</dbReference>
<dbReference type="Proteomes" id="UP000480178">
    <property type="component" value="Chromosome"/>
</dbReference>
<evidence type="ECO:0000259" key="6">
    <source>
        <dbReference type="Pfam" id="PF09976"/>
    </source>
</evidence>
<dbReference type="EMBL" id="CP048222">
    <property type="protein sequence ID" value="QHT66706.1"/>
    <property type="molecule type" value="Genomic_DNA"/>
</dbReference>
<dbReference type="SMART" id="SM00028">
    <property type="entry name" value="TPR"/>
    <property type="match status" value="17"/>
</dbReference>
<evidence type="ECO:0000256" key="3">
    <source>
        <dbReference type="PROSITE-ProRule" id="PRU00339"/>
    </source>
</evidence>
<protein>
    <submittedName>
        <fullName evidence="7">Tetratricopeptide repeat protein</fullName>
    </submittedName>
</protein>
<accession>A0A6C0GFE9</accession>
<dbReference type="InterPro" id="IPR019734">
    <property type="entry name" value="TPR_rpt"/>
</dbReference>
<dbReference type="Gene3D" id="1.25.40.10">
    <property type="entry name" value="Tetratricopeptide repeat domain"/>
    <property type="match status" value="9"/>
</dbReference>
<evidence type="ECO:0000313" key="8">
    <source>
        <dbReference type="Proteomes" id="UP000480178"/>
    </source>
</evidence>
<reference evidence="7 8" key="1">
    <citation type="submission" date="2020-01" db="EMBL/GenBank/DDBJ databases">
        <authorList>
            <person name="Kim M.K."/>
        </authorList>
    </citation>
    <scope>NUCLEOTIDE SEQUENCE [LARGE SCALE GENOMIC DNA]</scope>
    <source>
        <strain evidence="7 8">172606-1</strain>
    </source>
</reference>
<evidence type="ECO:0000256" key="5">
    <source>
        <dbReference type="SAM" id="SignalP"/>
    </source>
</evidence>
<sequence length="1027" mass="117513">MPKPMIKPARLPFFLLYCLLFPCIFSYAQTTLVHSADDVHFRTGLELMDKQNYAAAQKAFQDYIALGNNDLKTVEAQYYIALSALNLSNSDAEPMIERFIATNPNHPKALMAYYELGNFYFNQKKYDKAIDYFGKVETSRLTAEQRTEVEFRLAYSYFSKQQFAQAGELFNTLKRNQHKYTYAASYYAGYIEFRDGKYDEALLDLKKATNSEEYRPLVPYMIANVYYKQKRYDEMIAYVEEISNDKTIRNREEIALLTGEAYFRKGNYEKAVTYLDQSVSGGRTKPAADVQYRLAYAQYKTKDFAGAVENFKPVASATRDTLSQYASYYLGLSYLQNGNKPFALTAFDAARKAKFSKDLQEEAAFYHAKLSYEQGNSANAVATLKDFLKMYPDSKHENEINELLGEAYLNSNNYTEAIAHLESIKRRTPRIDAAYQRVTYNRGVELFNNERFPEAIAMFAKSLQTPQDVDLKIAASFWSGEAYSAARQFPEAINQYAAVFREPKSTATEYSLKSRYGIGYAYYNNKEYTKALEHFREYINRSDANANKQNYDDALLRLADSYYVTKNYNDAIRYYDQAISRNTVDKDYAYFQKGVVLGLANRPEEAKSSFDQVANQYPKSGYVDNAYFQKAELDFENGAYAAAITGFSKLIDQKPNSPVVPFALLKRAAAYGNMKNYDKAIADYKQIIDKHTTHKTSTNALLGLQESLSNASRGEEFDAYLAKYKQSNPQNDAVENIEFEAAKSLYFAEKYQKAIESFSNYLKQYPNNGLSNDARFYIAESYYRLNDIPNARINYQSIIRENISQFVNRSIGRMADIELAANNYQAAAGYYTIVLSTARNKREQFNAWTGLMDAHYGQAKYDSVLYFAEQIITTGNATLSAQNKALLYKGKVAFNQGNYDKAIDEFLKTLNSAQDENGAEAQYLMAEAMFRQKQFKQSLEVLFELNKTFAAYEKWRGKGFLLIADNYVALEEMFQAKATLNSIIENSPDKEIVSAAREKLKSIESMPQKATETEEEEDTLEEEDTSN</sequence>
<gene>
    <name evidence="7" type="ORF">GXP67_08560</name>
</gene>
<evidence type="ECO:0000256" key="2">
    <source>
        <dbReference type="ARBA" id="ARBA00022803"/>
    </source>
</evidence>
<evidence type="ECO:0000256" key="4">
    <source>
        <dbReference type="SAM" id="MobiDB-lite"/>
    </source>
</evidence>
<dbReference type="Pfam" id="PF13174">
    <property type="entry name" value="TPR_6"/>
    <property type="match status" value="1"/>
</dbReference>
<keyword evidence="1" id="KW-0677">Repeat</keyword>
<feature type="region of interest" description="Disordered" evidence="4">
    <location>
        <begin position="1003"/>
        <end position="1027"/>
    </location>
</feature>
<feature type="domain" description="Ancillary SecYEG translocon subunit/Cell division coordinator CpoB TPR" evidence="6">
    <location>
        <begin position="600"/>
        <end position="688"/>
    </location>
</feature>
<dbReference type="PANTHER" id="PTHR45586:SF1">
    <property type="entry name" value="LIPOPOLYSACCHARIDE ASSEMBLY PROTEIN B"/>
    <property type="match status" value="1"/>
</dbReference>
<dbReference type="InterPro" id="IPR018704">
    <property type="entry name" value="SecYEG/CpoB_TPR"/>
</dbReference>
<dbReference type="AlphaFoldDB" id="A0A6C0GFE9"/>
<feature type="repeat" description="TPR" evidence="3">
    <location>
        <begin position="552"/>
        <end position="585"/>
    </location>
</feature>
<evidence type="ECO:0000256" key="1">
    <source>
        <dbReference type="ARBA" id="ARBA00022737"/>
    </source>
</evidence>
<feature type="compositionally biased region" description="Acidic residues" evidence="4">
    <location>
        <begin position="1013"/>
        <end position="1027"/>
    </location>
</feature>
<feature type="chain" id="PRO_5025683162" evidence="5">
    <location>
        <begin position="29"/>
        <end position="1027"/>
    </location>
</feature>
<keyword evidence="8" id="KW-1185">Reference proteome</keyword>
<dbReference type="PROSITE" id="PS50005">
    <property type="entry name" value="TPR"/>
    <property type="match status" value="4"/>
</dbReference>
<feature type="repeat" description="TPR" evidence="3">
    <location>
        <begin position="110"/>
        <end position="143"/>
    </location>
</feature>
<feature type="repeat" description="TPR" evidence="3">
    <location>
        <begin position="883"/>
        <end position="916"/>
    </location>
</feature>
<proteinExistence type="predicted"/>
<dbReference type="InterPro" id="IPR051012">
    <property type="entry name" value="CellSynth/LPSAsmb/PSIAsmb"/>
</dbReference>
<keyword evidence="2 3" id="KW-0802">TPR repeat</keyword>
<dbReference type="SUPFAM" id="SSF48452">
    <property type="entry name" value="TPR-like"/>
    <property type="match status" value="5"/>
</dbReference>
<evidence type="ECO:0000313" key="7">
    <source>
        <dbReference type="EMBL" id="QHT66706.1"/>
    </source>
</evidence>
<dbReference type="Pfam" id="PF09976">
    <property type="entry name" value="TPR_21"/>
    <property type="match status" value="1"/>
</dbReference>
<dbReference type="RefSeq" id="WP_162442759.1">
    <property type="nucleotide sequence ID" value="NZ_CP048222.1"/>
</dbReference>
<dbReference type="InterPro" id="IPR011990">
    <property type="entry name" value="TPR-like_helical_dom_sf"/>
</dbReference>
<organism evidence="7 8">
    <name type="scientific">Rhodocytophaga rosea</name>
    <dbReference type="NCBI Taxonomy" id="2704465"/>
    <lineage>
        <taxon>Bacteria</taxon>
        <taxon>Pseudomonadati</taxon>
        <taxon>Bacteroidota</taxon>
        <taxon>Cytophagia</taxon>
        <taxon>Cytophagales</taxon>
        <taxon>Rhodocytophagaceae</taxon>
        <taxon>Rhodocytophaga</taxon>
    </lineage>
</organism>
<feature type="signal peptide" evidence="5">
    <location>
        <begin position="1"/>
        <end position="28"/>
    </location>
</feature>
<feature type="repeat" description="TPR" evidence="3">
    <location>
        <begin position="512"/>
        <end position="545"/>
    </location>
</feature>
<dbReference type="PANTHER" id="PTHR45586">
    <property type="entry name" value="TPR REPEAT-CONTAINING PROTEIN PA4667"/>
    <property type="match status" value="1"/>
</dbReference>
<name>A0A6C0GFE9_9BACT</name>
<keyword evidence="5" id="KW-0732">Signal</keyword>